<gene>
    <name evidence="2" type="ORF">EZM97_02260</name>
</gene>
<dbReference type="Gene3D" id="3.30.720.120">
    <property type="match status" value="1"/>
</dbReference>
<dbReference type="RefSeq" id="WP_131151014.1">
    <property type="nucleotide sequence ID" value="NZ_SJTG01000001.1"/>
</dbReference>
<dbReference type="Proteomes" id="UP000291822">
    <property type="component" value="Unassembled WGS sequence"/>
</dbReference>
<feature type="domain" description="VOC" evidence="1">
    <location>
        <begin position="7"/>
        <end position="122"/>
    </location>
</feature>
<reference evidence="2 3" key="1">
    <citation type="submission" date="2019-02" db="EMBL/GenBank/DDBJ databases">
        <title>Dyella amyloliquefaciens sp. nov., isolated from forest soil.</title>
        <authorList>
            <person name="Gao Z.-H."/>
            <person name="Qiu L.-H."/>
        </authorList>
    </citation>
    <scope>NUCLEOTIDE SEQUENCE [LARGE SCALE GENOMIC DNA]</scope>
    <source>
        <strain evidence="2 3">KACC 12747</strain>
    </source>
</reference>
<dbReference type="PROSITE" id="PS51819">
    <property type="entry name" value="VOC"/>
    <property type="match status" value="1"/>
</dbReference>
<dbReference type="InterPro" id="IPR029068">
    <property type="entry name" value="Glyas_Bleomycin-R_OHBP_Dase"/>
</dbReference>
<dbReference type="SUPFAM" id="SSF54593">
    <property type="entry name" value="Glyoxalase/Bleomycin resistance protein/Dihydroxybiphenyl dioxygenase"/>
    <property type="match status" value="1"/>
</dbReference>
<keyword evidence="3" id="KW-1185">Reference proteome</keyword>
<organism evidence="2 3">
    <name type="scientific">Dyella soli</name>
    <dbReference type="NCBI Taxonomy" id="522319"/>
    <lineage>
        <taxon>Bacteria</taxon>
        <taxon>Pseudomonadati</taxon>
        <taxon>Pseudomonadota</taxon>
        <taxon>Gammaproteobacteria</taxon>
        <taxon>Lysobacterales</taxon>
        <taxon>Rhodanobacteraceae</taxon>
        <taxon>Dyella</taxon>
    </lineage>
</organism>
<dbReference type="Pfam" id="PF00903">
    <property type="entry name" value="Glyoxalase"/>
    <property type="match status" value="1"/>
</dbReference>
<proteinExistence type="predicted"/>
<dbReference type="EMBL" id="SJTG01000001">
    <property type="protein sequence ID" value="TCI12206.1"/>
    <property type="molecule type" value="Genomic_DNA"/>
</dbReference>
<dbReference type="InterPro" id="IPR037523">
    <property type="entry name" value="VOC_core"/>
</dbReference>
<sequence>MRSNRSMPASTVIPVLGYDNVPEAAAWLVRVFGLRERLRIADHRIQMQFGNADLVISDAGSPAPKPRPSFSVMLRVDDVDAHYARVTAAGADVAGPPETFPYGERQYSVRDPGGHRWTFSQTVDDVDPVSWGGEPVG</sequence>
<protein>
    <submittedName>
        <fullName evidence="2">Glyoxalase</fullName>
    </submittedName>
</protein>
<dbReference type="AlphaFoldDB" id="A0A4R0YZG4"/>
<dbReference type="PANTHER" id="PTHR34109">
    <property type="entry name" value="BNAUNNG04460D PROTEIN-RELATED"/>
    <property type="match status" value="1"/>
</dbReference>
<comment type="caution">
    <text evidence="2">The sequence shown here is derived from an EMBL/GenBank/DDBJ whole genome shotgun (WGS) entry which is preliminary data.</text>
</comment>
<dbReference type="Gene3D" id="3.30.720.110">
    <property type="match status" value="1"/>
</dbReference>
<accession>A0A4R0YZG4</accession>
<name>A0A4R0YZG4_9GAMM</name>
<evidence type="ECO:0000259" key="1">
    <source>
        <dbReference type="PROSITE" id="PS51819"/>
    </source>
</evidence>
<evidence type="ECO:0000313" key="3">
    <source>
        <dbReference type="Proteomes" id="UP000291822"/>
    </source>
</evidence>
<dbReference type="InterPro" id="IPR004360">
    <property type="entry name" value="Glyas_Fos-R_dOase_dom"/>
</dbReference>
<evidence type="ECO:0000313" key="2">
    <source>
        <dbReference type="EMBL" id="TCI12206.1"/>
    </source>
</evidence>